<keyword evidence="3 6" id="KW-1133">Transmembrane helix</keyword>
<evidence type="ECO:0000256" key="4">
    <source>
        <dbReference type="ARBA" id="ARBA00023136"/>
    </source>
</evidence>
<feature type="region of interest" description="Disordered" evidence="5">
    <location>
        <begin position="267"/>
        <end position="288"/>
    </location>
</feature>
<feature type="transmembrane region" description="Helical" evidence="6">
    <location>
        <begin position="187"/>
        <end position="203"/>
    </location>
</feature>
<feature type="transmembrane region" description="Helical" evidence="6">
    <location>
        <begin position="37"/>
        <end position="62"/>
    </location>
</feature>
<keyword evidence="2 6" id="KW-0812">Transmembrane</keyword>
<evidence type="ECO:0000256" key="5">
    <source>
        <dbReference type="SAM" id="MobiDB-lite"/>
    </source>
</evidence>
<evidence type="ECO:0000256" key="2">
    <source>
        <dbReference type="ARBA" id="ARBA00022692"/>
    </source>
</evidence>
<dbReference type="Proteomes" id="UP000217720">
    <property type="component" value="Unassembled WGS sequence"/>
</dbReference>
<protein>
    <recommendedName>
        <fullName evidence="7">ABC-2 type transporter transmembrane domain-containing protein</fullName>
    </recommendedName>
</protein>
<feature type="transmembrane region" description="Helical" evidence="6">
    <location>
        <begin position="118"/>
        <end position="141"/>
    </location>
</feature>
<feature type="transmembrane region" description="Helical" evidence="6">
    <location>
        <begin position="153"/>
        <end position="175"/>
    </location>
</feature>
<sequence length="288" mass="31467">MPVKSTFHILQGVAMAHDRALWRLSSMSAKDLIRNRLTGLAPIFLFAWLLLIYFVLSLMLSVSKTDPTTSLLRAAVPSILMTGIAGIAFMATTVPLVSMRERGLLRLLGTTPLKRSTFLVAQIPGRIVLVFLEVVFIVILVSVAEYADETVNFWRLVVTLALGVAMLFALALLVASRARNTDVAHQGMTMLVMGLFVCSGSFLPPGTLPSFTEIFTNAVPSTWFAVALSVDLTATTPFLPIPALWGMMLTVTVVAITLALRRFEWDQEEAAPRPTPQPRRTPPKGKAS</sequence>
<dbReference type="GO" id="GO:0140359">
    <property type="term" value="F:ABC-type transporter activity"/>
    <property type="evidence" value="ECO:0007669"/>
    <property type="project" value="InterPro"/>
</dbReference>
<dbReference type="Pfam" id="PF01061">
    <property type="entry name" value="ABC2_membrane"/>
    <property type="match status" value="1"/>
</dbReference>
<dbReference type="PANTHER" id="PTHR43229:SF2">
    <property type="entry name" value="NODULATION PROTEIN J"/>
    <property type="match status" value="1"/>
</dbReference>
<reference evidence="8 9" key="1">
    <citation type="journal article" date="2017" name="Elife">
        <title>Extensive horizontal gene transfer in cheese-associated bacteria.</title>
        <authorList>
            <person name="Bonham K.S."/>
            <person name="Wolfe B.E."/>
            <person name="Dutton R.J."/>
        </authorList>
    </citation>
    <scope>NUCLEOTIDE SEQUENCE [LARGE SCALE GENOMIC DNA]</scope>
    <source>
        <strain evidence="8 9">900_6</strain>
    </source>
</reference>
<evidence type="ECO:0000256" key="6">
    <source>
        <dbReference type="SAM" id="Phobius"/>
    </source>
</evidence>
<accession>A0A2A3ZEP1</accession>
<feature type="transmembrane region" description="Helical" evidence="6">
    <location>
        <begin position="238"/>
        <end position="260"/>
    </location>
</feature>
<proteinExistence type="predicted"/>
<dbReference type="InterPro" id="IPR051784">
    <property type="entry name" value="Nod_factor_ABC_transporter"/>
</dbReference>
<organism evidence="8 9">
    <name type="scientific">Brevibacterium aurantiacum</name>
    <dbReference type="NCBI Taxonomy" id="273384"/>
    <lineage>
        <taxon>Bacteria</taxon>
        <taxon>Bacillati</taxon>
        <taxon>Actinomycetota</taxon>
        <taxon>Actinomycetes</taxon>
        <taxon>Micrococcales</taxon>
        <taxon>Brevibacteriaceae</taxon>
        <taxon>Brevibacterium</taxon>
    </lineage>
</organism>
<comment type="subcellular location">
    <subcellularLocation>
        <location evidence="1">Membrane</location>
        <topology evidence="1">Multi-pass membrane protein</topology>
    </subcellularLocation>
</comment>
<gene>
    <name evidence="8" type="ORF">CIK62_10240</name>
</gene>
<dbReference type="InterPro" id="IPR013525">
    <property type="entry name" value="ABC2_TM"/>
</dbReference>
<evidence type="ECO:0000256" key="1">
    <source>
        <dbReference type="ARBA" id="ARBA00004141"/>
    </source>
</evidence>
<dbReference type="AlphaFoldDB" id="A0A2A3ZEP1"/>
<evidence type="ECO:0000259" key="7">
    <source>
        <dbReference type="Pfam" id="PF01061"/>
    </source>
</evidence>
<dbReference type="EMBL" id="NRGO01000012">
    <property type="protein sequence ID" value="PCC50059.1"/>
    <property type="molecule type" value="Genomic_DNA"/>
</dbReference>
<evidence type="ECO:0000313" key="8">
    <source>
        <dbReference type="EMBL" id="PCC50059.1"/>
    </source>
</evidence>
<dbReference type="GO" id="GO:0016020">
    <property type="term" value="C:membrane"/>
    <property type="evidence" value="ECO:0007669"/>
    <property type="project" value="UniProtKB-SubCell"/>
</dbReference>
<evidence type="ECO:0000256" key="3">
    <source>
        <dbReference type="ARBA" id="ARBA00022989"/>
    </source>
</evidence>
<comment type="caution">
    <text evidence="8">The sequence shown here is derived from an EMBL/GenBank/DDBJ whole genome shotgun (WGS) entry which is preliminary data.</text>
</comment>
<keyword evidence="4 6" id="KW-0472">Membrane</keyword>
<feature type="domain" description="ABC-2 type transporter transmembrane" evidence="7">
    <location>
        <begin position="22"/>
        <end position="228"/>
    </location>
</feature>
<feature type="transmembrane region" description="Helical" evidence="6">
    <location>
        <begin position="74"/>
        <end position="97"/>
    </location>
</feature>
<evidence type="ECO:0000313" key="9">
    <source>
        <dbReference type="Proteomes" id="UP000217720"/>
    </source>
</evidence>
<dbReference type="PANTHER" id="PTHR43229">
    <property type="entry name" value="NODULATION PROTEIN J"/>
    <property type="match status" value="1"/>
</dbReference>
<name>A0A2A3ZEP1_BREAU</name>